<keyword evidence="1" id="KW-0812">Transmembrane</keyword>
<accession>A0ABR2J6U9</accession>
<proteinExistence type="predicted"/>
<protein>
    <submittedName>
        <fullName evidence="2">Uncharacterized protein</fullName>
    </submittedName>
</protein>
<keyword evidence="3" id="KW-1185">Reference proteome</keyword>
<organism evidence="2 3">
    <name type="scientific">Apiospora arundinis</name>
    <dbReference type="NCBI Taxonomy" id="335852"/>
    <lineage>
        <taxon>Eukaryota</taxon>
        <taxon>Fungi</taxon>
        <taxon>Dikarya</taxon>
        <taxon>Ascomycota</taxon>
        <taxon>Pezizomycotina</taxon>
        <taxon>Sordariomycetes</taxon>
        <taxon>Xylariomycetidae</taxon>
        <taxon>Amphisphaeriales</taxon>
        <taxon>Apiosporaceae</taxon>
        <taxon>Apiospora</taxon>
    </lineage>
</organism>
<comment type="caution">
    <text evidence="2">The sequence shown here is derived from an EMBL/GenBank/DDBJ whole genome shotgun (WGS) entry which is preliminary data.</text>
</comment>
<dbReference type="EMBL" id="JAPCWZ010000003">
    <property type="protein sequence ID" value="KAK8873263.1"/>
    <property type="molecule type" value="Genomic_DNA"/>
</dbReference>
<evidence type="ECO:0000256" key="1">
    <source>
        <dbReference type="SAM" id="Phobius"/>
    </source>
</evidence>
<keyword evidence="1" id="KW-1133">Transmembrane helix</keyword>
<evidence type="ECO:0000313" key="3">
    <source>
        <dbReference type="Proteomes" id="UP001390339"/>
    </source>
</evidence>
<reference evidence="2 3" key="1">
    <citation type="journal article" date="2024" name="IMA Fungus">
        <title>Apiospora arundinis, a panoply of carbohydrate-active enzymes and secondary metabolites.</title>
        <authorList>
            <person name="Sorensen T."/>
            <person name="Petersen C."/>
            <person name="Muurmann A.T."/>
            <person name="Christiansen J.V."/>
            <person name="Brundto M.L."/>
            <person name="Overgaard C.K."/>
            <person name="Boysen A.T."/>
            <person name="Wollenberg R.D."/>
            <person name="Larsen T.O."/>
            <person name="Sorensen J.L."/>
            <person name="Nielsen K.L."/>
            <person name="Sondergaard T.E."/>
        </authorList>
    </citation>
    <scope>NUCLEOTIDE SEQUENCE [LARGE SCALE GENOMIC DNA]</scope>
    <source>
        <strain evidence="2 3">AAU 773</strain>
    </source>
</reference>
<keyword evidence="1" id="KW-0472">Membrane</keyword>
<sequence>MLHVPDITTLLAYLSFLLIVVMKQLLDSRTLGDPPAPAQKTAVASAVPEALSEADALVATAHDLTTHLADGQIDYGVIACLAGEARGPAQDMRRSPREVPAECAGEEVGMGRTNSLRLQRHCSITVTYQTKCLSPERSWRQ</sequence>
<feature type="transmembrane region" description="Helical" evidence="1">
    <location>
        <begin position="7"/>
        <end position="26"/>
    </location>
</feature>
<dbReference type="Proteomes" id="UP001390339">
    <property type="component" value="Unassembled WGS sequence"/>
</dbReference>
<name>A0ABR2J6U9_9PEZI</name>
<gene>
    <name evidence="2" type="ORF">PGQ11_003777</name>
</gene>
<evidence type="ECO:0000313" key="2">
    <source>
        <dbReference type="EMBL" id="KAK8873263.1"/>
    </source>
</evidence>